<dbReference type="Pfam" id="PF19781">
    <property type="entry name" value="DUF6266"/>
    <property type="match status" value="1"/>
</dbReference>
<evidence type="ECO:0000313" key="2">
    <source>
        <dbReference type="Proteomes" id="UP001214530"/>
    </source>
</evidence>
<dbReference type="Proteomes" id="UP001214530">
    <property type="component" value="Chromosome"/>
</dbReference>
<reference evidence="1" key="1">
    <citation type="submission" date="2023-03" db="EMBL/GenBank/DDBJ databases">
        <title>Andean soil-derived lignocellulolytic bacterial consortium as a source of novel taxa and putative plastic-active enzymes.</title>
        <authorList>
            <person name="Diaz-Garcia L."/>
            <person name="Chuvochina M."/>
            <person name="Feuerriegel G."/>
            <person name="Bunk B."/>
            <person name="Sproer C."/>
            <person name="Streit W.R."/>
            <person name="Rodriguez L.M."/>
            <person name="Overmann J."/>
            <person name="Jimenez D.J."/>
        </authorList>
    </citation>
    <scope>NUCLEOTIDE SEQUENCE</scope>
    <source>
        <strain evidence="1">MAG 3858</strain>
    </source>
</reference>
<dbReference type="EMBL" id="CP119313">
    <property type="protein sequence ID" value="WEK20501.1"/>
    <property type="molecule type" value="Genomic_DNA"/>
</dbReference>
<name>A0AAJ5WBA4_9SPHI</name>
<organism evidence="1 2">
    <name type="scientific">Candidatus Pedobacter colombiensis</name>
    <dbReference type="NCBI Taxonomy" id="3121371"/>
    <lineage>
        <taxon>Bacteria</taxon>
        <taxon>Pseudomonadati</taxon>
        <taxon>Bacteroidota</taxon>
        <taxon>Sphingobacteriia</taxon>
        <taxon>Sphingobacteriales</taxon>
        <taxon>Sphingobacteriaceae</taxon>
        <taxon>Pedobacter</taxon>
    </lineage>
</organism>
<proteinExistence type="predicted"/>
<sequence length="207" mass="22977">MGISNRAFTGKLGNLVSYNLKGIKVIRHIGKTSKAPTLAQLVIRQKMATVINFLRPCLAFINIGFEIEVLGSNKNQHNAAVSYNTKHATQGEYPNISLDYSKVLVSKGVLEPVLKPQAALTGTKLSITWEVDPDMNWGIINDRSILIIYCQELDCAIYELIGTRRSTGRNEIELPTNYLGKNLHIYIAFTASDRKSISNSVYIHIPG</sequence>
<dbReference type="AlphaFoldDB" id="A0AAJ5WBA4"/>
<gene>
    <name evidence="1" type="ORF">P0Y49_05040</name>
</gene>
<evidence type="ECO:0000313" key="1">
    <source>
        <dbReference type="EMBL" id="WEK20501.1"/>
    </source>
</evidence>
<dbReference type="InterPro" id="IPR046233">
    <property type="entry name" value="DUF6266"/>
</dbReference>
<accession>A0AAJ5WBA4</accession>
<protein>
    <submittedName>
        <fullName evidence="1">DUF6266 family protein</fullName>
    </submittedName>
</protein>